<name>A0AAV4KT98_9ACTN</name>
<reference evidence="2 3" key="1">
    <citation type="journal article" date="2014" name="Int. J. Syst. Evol. Microbiol.">
        <title>Complete genome sequence of Corynebacterium casei LMG S-19264T (=DSM 44701T), isolated from a smear-ripened cheese.</title>
        <authorList>
            <consortium name="US DOE Joint Genome Institute (JGI-PGF)"/>
            <person name="Walter F."/>
            <person name="Albersmeier A."/>
            <person name="Kalinowski J."/>
            <person name="Ruckert C."/>
        </authorList>
    </citation>
    <scope>NUCLEOTIDE SEQUENCE [LARGE SCALE GENOMIC DNA]</scope>
    <source>
        <strain evidence="2 3">JCM 4205</strain>
    </source>
</reference>
<feature type="region of interest" description="Disordered" evidence="1">
    <location>
        <begin position="39"/>
        <end position="58"/>
    </location>
</feature>
<comment type="caution">
    <text evidence="2">The sequence shown here is derived from an EMBL/GenBank/DDBJ whole genome shotgun (WGS) entry which is preliminary data.</text>
</comment>
<gene>
    <name evidence="2" type="ORF">GCM10010497_53880</name>
</gene>
<accession>A0AAV4KT98</accession>
<proteinExistence type="predicted"/>
<protein>
    <submittedName>
        <fullName evidence="2">Uncharacterized protein</fullName>
    </submittedName>
</protein>
<sequence>MLRVEQDTQGPPGGQAPVVPTDVGGKHDLKREVESVCSAALPARPADDKNGDQVFSDP</sequence>
<dbReference type="Proteomes" id="UP000642014">
    <property type="component" value="Unassembled WGS sequence"/>
</dbReference>
<organism evidence="2 3">
    <name type="scientific">Streptomyces cinereoruber</name>
    <dbReference type="NCBI Taxonomy" id="67260"/>
    <lineage>
        <taxon>Bacteria</taxon>
        <taxon>Bacillati</taxon>
        <taxon>Actinomycetota</taxon>
        <taxon>Actinomycetes</taxon>
        <taxon>Kitasatosporales</taxon>
        <taxon>Streptomycetaceae</taxon>
        <taxon>Streptomyces</taxon>
    </lineage>
</organism>
<evidence type="ECO:0000313" key="3">
    <source>
        <dbReference type="Proteomes" id="UP000642014"/>
    </source>
</evidence>
<dbReference type="AlphaFoldDB" id="A0AAV4KT98"/>
<feature type="region of interest" description="Disordered" evidence="1">
    <location>
        <begin position="1"/>
        <end position="31"/>
    </location>
</feature>
<evidence type="ECO:0000313" key="2">
    <source>
        <dbReference type="EMBL" id="GGR43605.1"/>
    </source>
</evidence>
<evidence type="ECO:0000256" key="1">
    <source>
        <dbReference type="SAM" id="MobiDB-lite"/>
    </source>
</evidence>
<dbReference type="EMBL" id="BMSJ01000011">
    <property type="protein sequence ID" value="GGR43605.1"/>
    <property type="molecule type" value="Genomic_DNA"/>
</dbReference>